<evidence type="ECO:0000259" key="1">
    <source>
        <dbReference type="Pfam" id="PF08818"/>
    </source>
</evidence>
<dbReference type="SUPFAM" id="SSF159888">
    <property type="entry name" value="YdhG-like"/>
    <property type="match status" value="1"/>
</dbReference>
<dbReference type="EMBL" id="BMJE01000001">
    <property type="protein sequence ID" value="GGB68830.1"/>
    <property type="molecule type" value="Genomic_DNA"/>
</dbReference>
<dbReference type="RefSeq" id="WP_188619750.1">
    <property type="nucleotide sequence ID" value="NZ_BMJE01000001.1"/>
</dbReference>
<evidence type="ECO:0000313" key="3">
    <source>
        <dbReference type="Proteomes" id="UP000615760"/>
    </source>
</evidence>
<dbReference type="Proteomes" id="UP000615760">
    <property type="component" value="Unassembled WGS sequence"/>
</dbReference>
<feature type="domain" description="YdhG-like" evidence="1">
    <location>
        <begin position="16"/>
        <end position="109"/>
    </location>
</feature>
<sequence length="115" mass="13717">MKLIDKYFLEKEEPVKSCLLFLREYILNYDDAITEDRKYGMPFYLYNGKMCCYLWVHKKYGIPYIGVVEGNKIKHDRLLSEKRARMKIVLIEPNEDVDINMIDAILSQIVALYKK</sequence>
<dbReference type="Gene3D" id="3.90.1150.200">
    <property type="match status" value="1"/>
</dbReference>
<comment type="caution">
    <text evidence="2">The sequence shown here is derived from an EMBL/GenBank/DDBJ whole genome shotgun (WGS) entry which is preliminary data.</text>
</comment>
<gene>
    <name evidence="2" type="ORF">GCM10007424_06050</name>
</gene>
<dbReference type="InterPro" id="IPR014922">
    <property type="entry name" value="YdhG-like"/>
</dbReference>
<name>A0ABQ1JHW3_9FLAO</name>
<organism evidence="2 3">
    <name type="scientific">Flavobacterium suaedae</name>
    <dbReference type="NCBI Taxonomy" id="1767027"/>
    <lineage>
        <taxon>Bacteria</taxon>
        <taxon>Pseudomonadati</taxon>
        <taxon>Bacteroidota</taxon>
        <taxon>Flavobacteriia</taxon>
        <taxon>Flavobacteriales</taxon>
        <taxon>Flavobacteriaceae</taxon>
        <taxon>Flavobacterium</taxon>
    </lineage>
</organism>
<reference evidence="3" key="1">
    <citation type="journal article" date="2019" name="Int. J. Syst. Evol. Microbiol.">
        <title>The Global Catalogue of Microorganisms (GCM) 10K type strain sequencing project: providing services to taxonomists for standard genome sequencing and annotation.</title>
        <authorList>
            <consortium name="The Broad Institute Genomics Platform"/>
            <consortium name="The Broad Institute Genome Sequencing Center for Infectious Disease"/>
            <person name="Wu L."/>
            <person name="Ma J."/>
        </authorList>
    </citation>
    <scope>NUCLEOTIDE SEQUENCE [LARGE SCALE GENOMIC DNA]</scope>
    <source>
        <strain evidence="3">CGMCC 1.15461</strain>
    </source>
</reference>
<keyword evidence="3" id="KW-1185">Reference proteome</keyword>
<evidence type="ECO:0000313" key="2">
    <source>
        <dbReference type="EMBL" id="GGB68830.1"/>
    </source>
</evidence>
<proteinExistence type="predicted"/>
<protein>
    <recommendedName>
        <fullName evidence="1">YdhG-like domain-containing protein</fullName>
    </recommendedName>
</protein>
<accession>A0ABQ1JHW3</accession>
<dbReference type="Pfam" id="PF08818">
    <property type="entry name" value="DUF1801"/>
    <property type="match status" value="1"/>
</dbReference>